<dbReference type="InterPro" id="IPR018721">
    <property type="entry name" value="DUF2252"/>
</dbReference>
<dbReference type="PANTHER" id="PTHR39441">
    <property type="entry name" value="DUF2252 DOMAIN-CONTAINING PROTEIN"/>
    <property type="match status" value="1"/>
</dbReference>
<feature type="region of interest" description="Disordered" evidence="1">
    <location>
        <begin position="1"/>
        <end position="49"/>
    </location>
</feature>
<accession>A0ABN2Q1V1</accession>
<dbReference type="Proteomes" id="UP001499954">
    <property type="component" value="Unassembled WGS sequence"/>
</dbReference>
<dbReference type="Pfam" id="PF10009">
    <property type="entry name" value="DUF2252"/>
    <property type="match status" value="1"/>
</dbReference>
<reference evidence="2 3" key="1">
    <citation type="journal article" date="2019" name="Int. J. Syst. Evol. Microbiol.">
        <title>The Global Catalogue of Microorganisms (GCM) 10K type strain sequencing project: providing services to taxonomists for standard genome sequencing and annotation.</title>
        <authorList>
            <consortium name="The Broad Institute Genomics Platform"/>
            <consortium name="The Broad Institute Genome Sequencing Center for Infectious Disease"/>
            <person name="Wu L."/>
            <person name="Ma J."/>
        </authorList>
    </citation>
    <scope>NUCLEOTIDE SEQUENCE [LARGE SCALE GENOMIC DNA]</scope>
    <source>
        <strain evidence="2 3">JCM 13584</strain>
    </source>
</reference>
<evidence type="ECO:0000313" key="2">
    <source>
        <dbReference type="EMBL" id="GAA1940871.1"/>
    </source>
</evidence>
<comment type="caution">
    <text evidence="2">The sequence shown here is derived from an EMBL/GenBank/DDBJ whole genome shotgun (WGS) entry which is preliminary data.</text>
</comment>
<name>A0ABN2Q1V1_9MICO</name>
<keyword evidence="3" id="KW-1185">Reference proteome</keyword>
<evidence type="ECO:0000313" key="3">
    <source>
        <dbReference type="Proteomes" id="UP001499954"/>
    </source>
</evidence>
<gene>
    <name evidence="2" type="ORF">GCM10009717_03950</name>
</gene>
<evidence type="ECO:0000256" key="1">
    <source>
        <dbReference type="SAM" id="MobiDB-lite"/>
    </source>
</evidence>
<organism evidence="2 3">
    <name type="scientific">Agromyces allii</name>
    <dbReference type="NCBI Taxonomy" id="393607"/>
    <lineage>
        <taxon>Bacteria</taxon>
        <taxon>Bacillati</taxon>
        <taxon>Actinomycetota</taxon>
        <taxon>Actinomycetes</taxon>
        <taxon>Micrococcales</taxon>
        <taxon>Microbacteriaceae</taxon>
        <taxon>Agromyces</taxon>
    </lineage>
</organism>
<protein>
    <submittedName>
        <fullName evidence="2">DUF2252 domain-containing protein</fullName>
    </submittedName>
</protein>
<dbReference type="EMBL" id="BAAAMK010000001">
    <property type="protein sequence ID" value="GAA1940871.1"/>
    <property type="molecule type" value="Genomic_DNA"/>
</dbReference>
<feature type="compositionally biased region" description="Basic residues" evidence="1">
    <location>
        <begin position="31"/>
        <end position="40"/>
    </location>
</feature>
<sequence length="481" mass="53449">MSDRARDRAATARLDPKSEDFDARRESGRAARAHTPRRSHATWEPTSTRPDPVALLEAQAETRDPLLIPLRHARMSVSPFTFYRGAAVIMAADLDAATDSGITVQLCGDAHLSNFGVFGSAERRLVFDINDFDETLPGPFEWDVKRLVASIEIAARHRGFDDDDRRTARLAAVRGYREQILRSAGASVLDAWYDTVPVEHVQELVRRAVDQDHLGKKQMKRFESVVAKAFTQDRMKVFSKLVTTEGGRMRIAADPPLIVPVEDIATVDHEETESKMQAALHAYQRTLTTDRHPIAEYSYVHMARTVPGVGSVGTRTWVVLLKGRDDADPIFLQAKEAQASVLERFLGASEYEEHGERVVRGQRVMQASSDIFLGWQRGYPDDSGVQRDFYIRQLKDWKGSLDPEVMVPRGAALYARVCGETLARAHGRSGDRVQLAAYLGTSDVFDESISAFAEAYADQNDLDYAAFTAAIAAGRIEATPA</sequence>
<dbReference type="RefSeq" id="WP_157414990.1">
    <property type="nucleotide sequence ID" value="NZ_BAAAMK010000001.1"/>
</dbReference>
<dbReference type="PANTHER" id="PTHR39441:SF1">
    <property type="entry name" value="DUF2252 DOMAIN-CONTAINING PROTEIN"/>
    <property type="match status" value="1"/>
</dbReference>
<proteinExistence type="predicted"/>
<feature type="compositionally biased region" description="Basic and acidic residues" evidence="1">
    <location>
        <begin position="1"/>
        <end position="29"/>
    </location>
</feature>